<dbReference type="PANTHER" id="PTHR46193">
    <property type="entry name" value="6-PHOSPHOGLUCONATE PHOSPHATASE"/>
    <property type="match status" value="1"/>
</dbReference>
<keyword evidence="4" id="KW-0460">Magnesium</keyword>
<keyword evidence="3" id="KW-0479">Metal-binding</keyword>
<dbReference type="InterPro" id="IPR023214">
    <property type="entry name" value="HAD_sf"/>
</dbReference>
<protein>
    <submittedName>
        <fullName evidence="6">HAD superfamily hydrolase (TIGR01509 family)</fullName>
    </submittedName>
</protein>
<dbReference type="SFLD" id="SFLDG01135">
    <property type="entry name" value="C1.5.6:_HAD__Beta-PGM__Phospha"/>
    <property type="match status" value="1"/>
</dbReference>
<evidence type="ECO:0000256" key="3">
    <source>
        <dbReference type="ARBA" id="ARBA00022723"/>
    </source>
</evidence>
<comment type="caution">
    <text evidence="6">The sequence shown here is derived from an EMBL/GenBank/DDBJ whole genome shotgun (WGS) entry which is preliminary data.</text>
</comment>
<gene>
    <name evidence="6" type="ORF">HNQ61_003316</name>
</gene>
<dbReference type="PRINTS" id="PR00413">
    <property type="entry name" value="HADHALOGNASE"/>
</dbReference>
<dbReference type="Pfam" id="PF00702">
    <property type="entry name" value="Hydrolase"/>
    <property type="match status" value="1"/>
</dbReference>
<comment type="similarity">
    <text evidence="2">Belongs to the HAD-like hydrolase superfamily. CbbY/CbbZ/Gph/YieH family.</text>
</comment>
<dbReference type="NCBIfam" id="TIGR01509">
    <property type="entry name" value="HAD-SF-IA-v3"/>
    <property type="match status" value="1"/>
</dbReference>
<reference evidence="6 7" key="1">
    <citation type="submission" date="2020-08" db="EMBL/GenBank/DDBJ databases">
        <title>Genomic Encyclopedia of Type Strains, Phase IV (KMG-IV): sequencing the most valuable type-strain genomes for metagenomic binning, comparative biology and taxonomic classification.</title>
        <authorList>
            <person name="Goeker M."/>
        </authorList>
    </citation>
    <scope>NUCLEOTIDE SEQUENCE [LARGE SCALE GENOMIC DNA]</scope>
    <source>
        <strain evidence="6 7">DSM 29007</strain>
    </source>
</reference>
<dbReference type="InterPro" id="IPR006439">
    <property type="entry name" value="HAD-SF_hydro_IA"/>
</dbReference>
<dbReference type="SUPFAM" id="SSF56784">
    <property type="entry name" value="HAD-like"/>
    <property type="match status" value="1"/>
</dbReference>
<dbReference type="GO" id="GO:0016787">
    <property type="term" value="F:hydrolase activity"/>
    <property type="evidence" value="ECO:0007669"/>
    <property type="project" value="UniProtKB-KW"/>
</dbReference>
<evidence type="ECO:0000313" key="7">
    <source>
        <dbReference type="Proteomes" id="UP000582837"/>
    </source>
</evidence>
<dbReference type="GO" id="GO:0046872">
    <property type="term" value="F:metal ion binding"/>
    <property type="evidence" value="ECO:0007669"/>
    <property type="project" value="UniProtKB-KW"/>
</dbReference>
<dbReference type="Gene3D" id="1.10.150.240">
    <property type="entry name" value="Putative phosphatase, domain 2"/>
    <property type="match status" value="1"/>
</dbReference>
<keyword evidence="6" id="KW-0378">Hydrolase</keyword>
<name>A0A841H0Z0_9BACT</name>
<dbReference type="SFLD" id="SFLDG01129">
    <property type="entry name" value="C1.5:_HAD__Beta-PGM__Phosphata"/>
    <property type="match status" value="1"/>
</dbReference>
<dbReference type="SFLD" id="SFLDS00003">
    <property type="entry name" value="Haloacid_Dehalogenase"/>
    <property type="match status" value="1"/>
</dbReference>
<evidence type="ECO:0000256" key="2">
    <source>
        <dbReference type="ARBA" id="ARBA00006171"/>
    </source>
</evidence>
<dbReference type="Proteomes" id="UP000582837">
    <property type="component" value="Unassembled WGS sequence"/>
</dbReference>
<dbReference type="InterPro" id="IPR051600">
    <property type="entry name" value="Beta-PGM-like"/>
</dbReference>
<evidence type="ECO:0000256" key="4">
    <source>
        <dbReference type="ARBA" id="ARBA00022842"/>
    </source>
</evidence>
<organism evidence="6 7">
    <name type="scientific">Longimicrobium terrae</name>
    <dbReference type="NCBI Taxonomy" id="1639882"/>
    <lineage>
        <taxon>Bacteria</taxon>
        <taxon>Pseudomonadati</taxon>
        <taxon>Gemmatimonadota</taxon>
        <taxon>Longimicrobiia</taxon>
        <taxon>Longimicrobiales</taxon>
        <taxon>Longimicrobiaceae</taxon>
        <taxon>Longimicrobium</taxon>
    </lineage>
</organism>
<dbReference type="AlphaFoldDB" id="A0A841H0Z0"/>
<evidence type="ECO:0000256" key="5">
    <source>
        <dbReference type="ARBA" id="ARBA00023277"/>
    </source>
</evidence>
<evidence type="ECO:0000313" key="6">
    <source>
        <dbReference type="EMBL" id="MBB6071677.1"/>
    </source>
</evidence>
<accession>A0A841H0Z0</accession>
<keyword evidence="7" id="KW-1185">Reference proteome</keyword>
<dbReference type="RefSeq" id="WP_170032331.1">
    <property type="nucleotide sequence ID" value="NZ_JABDTL010000001.1"/>
</dbReference>
<dbReference type="InterPro" id="IPR023198">
    <property type="entry name" value="PGP-like_dom2"/>
</dbReference>
<comment type="cofactor">
    <cofactor evidence="1">
        <name>Mg(2+)</name>
        <dbReference type="ChEBI" id="CHEBI:18420"/>
    </cofactor>
</comment>
<dbReference type="EMBL" id="JACHIA010000010">
    <property type="protein sequence ID" value="MBB6071677.1"/>
    <property type="molecule type" value="Genomic_DNA"/>
</dbReference>
<dbReference type="InterPro" id="IPR036412">
    <property type="entry name" value="HAD-like_sf"/>
</dbReference>
<sequence>MTGSTAVRAVIFDMDGVISDTQRLHAEGESRMLVDWGVHLSADEITERFAGLADHDFFPAALGRPLAAEEMAALVERKWADLAKDAPGRIVPMEGSVELIRLLRARGLPIAVASSSPMTFIHQVLDELGVADAFAARATGEEVPAGKPAPDVFLLAAQRLAVEPSACLVIEDAPAGVAAARAAGMRCIGLAPDGGSRLDAATVVVRSLREVVDDPERFLGGADQG</sequence>
<proteinExistence type="inferred from homology"/>
<dbReference type="PANTHER" id="PTHR46193:SF18">
    <property type="entry name" value="HEXITOL PHOSPHATASE B"/>
    <property type="match status" value="1"/>
</dbReference>
<dbReference type="Gene3D" id="3.40.50.1000">
    <property type="entry name" value="HAD superfamily/HAD-like"/>
    <property type="match status" value="1"/>
</dbReference>
<evidence type="ECO:0000256" key="1">
    <source>
        <dbReference type="ARBA" id="ARBA00001946"/>
    </source>
</evidence>
<keyword evidence="5" id="KW-0119">Carbohydrate metabolism</keyword>